<dbReference type="EMBL" id="JADWDJ010000014">
    <property type="protein sequence ID" value="KAG5270546.1"/>
    <property type="molecule type" value="Genomic_DNA"/>
</dbReference>
<accession>A0AAV6GAI3</accession>
<name>A0AAV6GAI3_9TELE</name>
<gene>
    <name evidence="1" type="ORF">AALO_G00193900</name>
</gene>
<dbReference type="Proteomes" id="UP000823561">
    <property type="component" value="Chromosome 14"/>
</dbReference>
<comment type="caution">
    <text evidence="1">The sequence shown here is derived from an EMBL/GenBank/DDBJ whole genome shotgun (WGS) entry which is preliminary data.</text>
</comment>
<dbReference type="AlphaFoldDB" id="A0AAV6GAI3"/>
<evidence type="ECO:0000313" key="2">
    <source>
        <dbReference type="Proteomes" id="UP000823561"/>
    </source>
</evidence>
<dbReference type="PANTHER" id="PTHR46579">
    <property type="entry name" value="F5/8 TYPE C DOMAIN-CONTAINING PROTEIN-RELATED"/>
    <property type="match status" value="1"/>
</dbReference>
<protein>
    <submittedName>
        <fullName evidence="1">Uncharacterized protein</fullName>
    </submittedName>
</protein>
<dbReference type="PANTHER" id="PTHR46579:SF1">
    <property type="entry name" value="F5_8 TYPE C DOMAIN-CONTAINING PROTEIN"/>
    <property type="match status" value="1"/>
</dbReference>
<organism evidence="1 2">
    <name type="scientific">Alosa alosa</name>
    <name type="common">allis shad</name>
    <dbReference type="NCBI Taxonomy" id="278164"/>
    <lineage>
        <taxon>Eukaryota</taxon>
        <taxon>Metazoa</taxon>
        <taxon>Chordata</taxon>
        <taxon>Craniata</taxon>
        <taxon>Vertebrata</taxon>
        <taxon>Euteleostomi</taxon>
        <taxon>Actinopterygii</taxon>
        <taxon>Neopterygii</taxon>
        <taxon>Teleostei</taxon>
        <taxon>Clupei</taxon>
        <taxon>Clupeiformes</taxon>
        <taxon>Clupeoidei</taxon>
        <taxon>Clupeidae</taxon>
        <taxon>Alosa</taxon>
    </lineage>
</organism>
<keyword evidence="2" id="KW-1185">Reference proteome</keyword>
<proteinExistence type="predicted"/>
<reference evidence="1" key="1">
    <citation type="submission" date="2020-10" db="EMBL/GenBank/DDBJ databases">
        <title>Chromosome-scale genome assembly of the Allis shad, Alosa alosa.</title>
        <authorList>
            <person name="Margot Z."/>
            <person name="Christophe K."/>
            <person name="Cabau C."/>
            <person name="Louis A."/>
            <person name="Berthelot C."/>
            <person name="Parey E."/>
            <person name="Roest Crollius H."/>
            <person name="Montfort J."/>
            <person name="Robinson-Rechavi M."/>
            <person name="Bucao C."/>
            <person name="Bouchez O."/>
            <person name="Gislard M."/>
            <person name="Lluch J."/>
            <person name="Milhes M."/>
            <person name="Lampietro C."/>
            <person name="Lopez Roques C."/>
            <person name="Donnadieu C."/>
            <person name="Braasch I."/>
            <person name="Desvignes T."/>
            <person name="Postlethwait J."/>
            <person name="Bobe J."/>
            <person name="Guiguen Y."/>
        </authorList>
    </citation>
    <scope>NUCLEOTIDE SEQUENCE</scope>
    <source>
        <strain evidence="1">M-15738</strain>
        <tissue evidence="1">Blood</tissue>
    </source>
</reference>
<sequence>MSTFLHQFVQDIKTTNTNGITWKHPHTGLRHISRVFPIACTCDAVAKCMLQGIHQFNGSYGCGCCLNEGLVVAKGRGFTRVYDNVPAQLRTHEQIINCGEEAVENNVEHVLGVKMVSPLILLHSSGFGFDMVKSFPVDYMHAVLLGVTKHFLDLWFNSKYHESPWYIGTAKNKIDKKLLSLTPPSDVPRVPRTVESAQKWKAAECRSWLLFYSLPVLNLILPNKYLKHWSWLVNSIFLLLKDTVSEIDLACASQNIEKFVNQVKQLYGISHMSYNIHQLTHLEFSVKLHGPLWCNSAFVFEGHNQKLTRLCHGTQSIPQQIAFRFSLIQSLPILLDNSKSDSNLTHIIDKMVHDWIAGYPLRSKALKLQNIVLLGCPHHKEIDNVEQFLLAPIWGPQGTTVAQYYHRAVMNGKVFTTEKYGTMQRHNSYTVELKNGSIGKILSIISLESNVPVLVIQLFHSEIAIFASETVGHLKLISATPAKVAVKYSDIVRKVVFMKFEKMMYASLQPNGIEID</sequence>
<evidence type="ECO:0000313" key="1">
    <source>
        <dbReference type="EMBL" id="KAG5270546.1"/>
    </source>
</evidence>